<sequence length="199" mass="22486">MNRDGKVLFAIDKDTGDQVHIVIECADHKPLVVQKSPITRHSDYFRACLKHDFWESRSSTIQVLEVDAELMTLYLSFAHIKVKKSPELGSVGTISITDFLTIADWPRLINLYQLLGYIQNEELLEITGRVIQQVISFGHCSVLTPATEGAEVDRCFEAYAEALTRSTPTIQPRPSSEMKWSHDSSGEFIVMFLLAVITR</sequence>
<dbReference type="GeneID" id="85463551"/>
<evidence type="ECO:0000313" key="3">
    <source>
        <dbReference type="Proteomes" id="UP001224890"/>
    </source>
</evidence>
<dbReference type="EMBL" id="JAHMHR010000008">
    <property type="protein sequence ID" value="KAK1689409.1"/>
    <property type="molecule type" value="Genomic_DNA"/>
</dbReference>
<reference evidence="2" key="1">
    <citation type="submission" date="2021-06" db="EMBL/GenBank/DDBJ databases">
        <title>Comparative genomics, transcriptomics and evolutionary studies reveal genomic signatures of adaptation to plant cell wall in hemibiotrophic fungi.</title>
        <authorList>
            <consortium name="DOE Joint Genome Institute"/>
            <person name="Baroncelli R."/>
            <person name="Diaz J.F."/>
            <person name="Benocci T."/>
            <person name="Peng M."/>
            <person name="Battaglia E."/>
            <person name="Haridas S."/>
            <person name="Andreopoulos W."/>
            <person name="Labutti K."/>
            <person name="Pangilinan J."/>
            <person name="Floch G.L."/>
            <person name="Makela M.R."/>
            <person name="Henrissat B."/>
            <person name="Grigoriev I.V."/>
            <person name="Crouch J.A."/>
            <person name="De Vries R.P."/>
            <person name="Sukno S.A."/>
            <person name="Thon M.R."/>
        </authorList>
    </citation>
    <scope>NUCLEOTIDE SEQUENCE</scope>
    <source>
        <strain evidence="2">CBS 193.32</strain>
    </source>
</reference>
<name>A0AAJ0EW21_9PEZI</name>
<keyword evidence="3" id="KW-1185">Reference proteome</keyword>
<dbReference type="Proteomes" id="UP001224890">
    <property type="component" value="Unassembled WGS sequence"/>
</dbReference>
<protein>
    <recommendedName>
        <fullName evidence="1">BTB domain-containing protein</fullName>
    </recommendedName>
</protein>
<dbReference type="Gene3D" id="3.30.710.10">
    <property type="entry name" value="Potassium Channel Kv1.1, Chain A"/>
    <property type="match status" value="1"/>
</dbReference>
<comment type="caution">
    <text evidence="2">The sequence shown here is derived from an EMBL/GenBank/DDBJ whole genome shotgun (WGS) entry which is preliminary data.</text>
</comment>
<dbReference type="InterPro" id="IPR011333">
    <property type="entry name" value="SKP1/BTB/POZ_sf"/>
</dbReference>
<evidence type="ECO:0000259" key="1">
    <source>
        <dbReference type="PROSITE" id="PS50097"/>
    </source>
</evidence>
<feature type="domain" description="BTB" evidence="1">
    <location>
        <begin position="17"/>
        <end position="79"/>
    </location>
</feature>
<gene>
    <name evidence="2" type="ORF">BDP55DRAFT_725583</name>
</gene>
<dbReference type="AlphaFoldDB" id="A0AAJ0EW21"/>
<dbReference type="InterPro" id="IPR000210">
    <property type="entry name" value="BTB/POZ_dom"/>
</dbReference>
<evidence type="ECO:0000313" key="2">
    <source>
        <dbReference type="EMBL" id="KAK1689409.1"/>
    </source>
</evidence>
<organism evidence="2 3">
    <name type="scientific">Colletotrichum godetiae</name>
    <dbReference type="NCBI Taxonomy" id="1209918"/>
    <lineage>
        <taxon>Eukaryota</taxon>
        <taxon>Fungi</taxon>
        <taxon>Dikarya</taxon>
        <taxon>Ascomycota</taxon>
        <taxon>Pezizomycotina</taxon>
        <taxon>Sordariomycetes</taxon>
        <taxon>Hypocreomycetidae</taxon>
        <taxon>Glomerellales</taxon>
        <taxon>Glomerellaceae</taxon>
        <taxon>Colletotrichum</taxon>
        <taxon>Colletotrichum acutatum species complex</taxon>
    </lineage>
</organism>
<proteinExistence type="predicted"/>
<dbReference type="SUPFAM" id="SSF54695">
    <property type="entry name" value="POZ domain"/>
    <property type="match status" value="1"/>
</dbReference>
<dbReference type="RefSeq" id="XP_060433104.1">
    <property type="nucleotide sequence ID" value="XM_060579025.1"/>
</dbReference>
<accession>A0AAJ0EW21</accession>
<dbReference type="PROSITE" id="PS50097">
    <property type="entry name" value="BTB"/>
    <property type="match status" value="1"/>
</dbReference>